<feature type="transmembrane region" description="Helical" evidence="4">
    <location>
        <begin position="118"/>
        <end position="140"/>
    </location>
</feature>
<name>A0ABQ9I3R8_9NEOP</name>
<reference evidence="6 7" key="1">
    <citation type="submission" date="2023-02" db="EMBL/GenBank/DDBJ databases">
        <title>LHISI_Scaffold_Assembly.</title>
        <authorList>
            <person name="Stuart O.P."/>
            <person name="Cleave R."/>
            <person name="Magrath M.J.L."/>
            <person name="Mikheyev A.S."/>
        </authorList>
    </citation>
    <scope>NUCLEOTIDE SEQUENCE [LARGE SCALE GENOMIC DNA]</scope>
    <source>
        <strain evidence="6">Daus_M_001</strain>
        <tissue evidence="6">Leg muscle</tissue>
    </source>
</reference>
<dbReference type="Gene3D" id="3.80.10.10">
    <property type="entry name" value="Ribonuclease Inhibitor"/>
    <property type="match status" value="2"/>
</dbReference>
<dbReference type="InterPro" id="IPR050333">
    <property type="entry name" value="SLRP"/>
</dbReference>
<evidence type="ECO:0000313" key="6">
    <source>
        <dbReference type="EMBL" id="KAJ8890618.1"/>
    </source>
</evidence>
<evidence type="ECO:0000256" key="3">
    <source>
        <dbReference type="SAM" id="MobiDB-lite"/>
    </source>
</evidence>
<dbReference type="EMBL" id="JARBHB010000003">
    <property type="protein sequence ID" value="KAJ8890618.1"/>
    <property type="molecule type" value="Genomic_DNA"/>
</dbReference>
<dbReference type="PANTHER" id="PTHR45712:SF22">
    <property type="entry name" value="INSULIN-LIKE GROWTH FACTOR-BINDING PROTEIN COMPLEX ACID LABILE SUBUNIT"/>
    <property type="match status" value="1"/>
</dbReference>
<keyword evidence="4" id="KW-0812">Transmembrane</keyword>
<dbReference type="Pfam" id="PF13855">
    <property type="entry name" value="LRR_8"/>
    <property type="match status" value="2"/>
</dbReference>
<keyword evidence="4" id="KW-0472">Membrane</keyword>
<keyword evidence="2" id="KW-0677">Repeat</keyword>
<evidence type="ECO:0000256" key="2">
    <source>
        <dbReference type="ARBA" id="ARBA00022737"/>
    </source>
</evidence>
<evidence type="ECO:0000256" key="1">
    <source>
        <dbReference type="ARBA" id="ARBA00022614"/>
    </source>
</evidence>
<dbReference type="InterPro" id="IPR001611">
    <property type="entry name" value="Leu-rich_rpt"/>
</dbReference>
<dbReference type="PANTHER" id="PTHR45712">
    <property type="entry name" value="AGAP008170-PA"/>
    <property type="match status" value="1"/>
</dbReference>
<feature type="region of interest" description="Disordered" evidence="3">
    <location>
        <begin position="256"/>
        <end position="279"/>
    </location>
</feature>
<dbReference type="InterPro" id="IPR003591">
    <property type="entry name" value="Leu-rich_rpt_typical-subtyp"/>
</dbReference>
<dbReference type="PROSITE" id="PS51450">
    <property type="entry name" value="LRR"/>
    <property type="match status" value="2"/>
</dbReference>
<evidence type="ECO:0000256" key="5">
    <source>
        <dbReference type="SAM" id="SignalP"/>
    </source>
</evidence>
<keyword evidence="5" id="KW-0732">Signal</keyword>
<dbReference type="SMART" id="SM00369">
    <property type="entry name" value="LRR_TYP"/>
    <property type="match status" value="7"/>
</dbReference>
<evidence type="ECO:0000313" key="7">
    <source>
        <dbReference type="Proteomes" id="UP001159363"/>
    </source>
</evidence>
<gene>
    <name evidence="6" type="ORF">PR048_010127</name>
</gene>
<protein>
    <submittedName>
        <fullName evidence="6">Uncharacterized protein</fullName>
    </submittedName>
</protein>
<dbReference type="SMART" id="SM00364">
    <property type="entry name" value="LRR_BAC"/>
    <property type="match status" value="4"/>
</dbReference>
<keyword evidence="1" id="KW-0433">Leucine-rich repeat</keyword>
<feature type="chain" id="PRO_5046379954" evidence="5">
    <location>
        <begin position="21"/>
        <end position="597"/>
    </location>
</feature>
<dbReference type="Proteomes" id="UP001159363">
    <property type="component" value="Chromosome 3"/>
</dbReference>
<accession>A0ABQ9I3R8</accession>
<comment type="caution">
    <text evidence="6">The sequence shown here is derived from an EMBL/GenBank/DDBJ whole genome shotgun (WGS) entry which is preliminary data.</text>
</comment>
<sequence length="597" mass="66929">MDYTLFWIIYAFEILGASISQQLKSGECLGRVCVPRLLCRPGSTIVRCDALRRAVANQDEADSVAVRWRRVRCAKFLSCDCRLQPATEKKNKYSSSQPNASHYCGASFRQASSALGSVPVIIMMMMMMMMMYLSIASHFFERGNGQLYLSNDNVACLQLSADDFLELEQLEDLRLENNRLRSLNGSLLPLRSLRYLNVSNNQLTEFSLQEIRGLKNIRVLDLSYNSISQLAGQMEDIRWISSAMWVVKGGGNEIPEKTRRTASSSSTMPTCENPVTRPGIEPRSPWWKANVLIAQPPWPHQSLMRHGLVKICEWWRDGDIEYVVEVSDTSYMYQVTALTKSYGAAVAHWLGRSPPTTAIRTRSPAGSLPDSRMWESCWTMAACRRALSGHPRFPHPCIPAPFHPRVSFHVTFGDDGYLSVPNLVESETRVLDLKLEHNNIHSLAGSLTGLHGLRKLSLSHNGLQEITPDDLIGLDELRFLDISNNHLSTLEETSKTFLPSLERLIANNNFLTTLDKDFHGLPALCYADLSNNLIEVVGSELASKTHCRILGVVGTLRIEMLGNPIFCTTELAKMMRAMNNTKLLGVTCPTMEVINVE</sequence>
<evidence type="ECO:0000256" key="4">
    <source>
        <dbReference type="SAM" id="Phobius"/>
    </source>
</evidence>
<dbReference type="SUPFAM" id="SSF52058">
    <property type="entry name" value="L domain-like"/>
    <property type="match status" value="1"/>
</dbReference>
<feature type="signal peptide" evidence="5">
    <location>
        <begin position="1"/>
        <end position="20"/>
    </location>
</feature>
<feature type="compositionally biased region" description="Polar residues" evidence="3">
    <location>
        <begin position="261"/>
        <end position="270"/>
    </location>
</feature>
<dbReference type="InterPro" id="IPR032675">
    <property type="entry name" value="LRR_dom_sf"/>
</dbReference>
<keyword evidence="4" id="KW-1133">Transmembrane helix</keyword>
<keyword evidence="7" id="KW-1185">Reference proteome</keyword>
<proteinExistence type="predicted"/>
<organism evidence="6 7">
    <name type="scientific">Dryococelus australis</name>
    <dbReference type="NCBI Taxonomy" id="614101"/>
    <lineage>
        <taxon>Eukaryota</taxon>
        <taxon>Metazoa</taxon>
        <taxon>Ecdysozoa</taxon>
        <taxon>Arthropoda</taxon>
        <taxon>Hexapoda</taxon>
        <taxon>Insecta</taxon>
        <taxon>Pterygota</taxon>
        <taxon>Neoptera</taxon>
        <taxon>Polyneoptera</taxon>
        <taxon>Phasmatodea</taxon>
        <taxon>Verophasmatodea</taxon>
        <taxon>Anareolatae</taxon>
        <taxon>Phasmatidae</taxon>
        <taxon>Eurycanthinae</taxon>
        <taxon>Dryococelus</taxon>
    </lineage>
</organism>